<dbReference type="FunFam" id="3.40.30.10:FF:000156">
    <property type="entry name" value="Glutathione S-transferase 1"/>
    <property type="match status" value="1"/>
</dbReference>
<evidence type="ECO:0000256" key="2">
    <source>
        <dbReference type="ARBA" id="ARBA00012452"/>
    </source>
</evidence>
<dbReference type="InterPro" id="IPR040079">
    <property type="entry name" value="Glutathione_S-Trfase"/>
</dbReference>
<dbReference type="GO" id="GO:0004602">
    <property type="term" value="F:glutathione peroxidase activity"/>
    <property type="evidence" value="ECO:0007669"/>
    <property type="project" value="UniProtKB-ARBA"/>
</dbReference>
<dbReference type="InterPro" id="IPR036249">
    <property type="entry name" value="Thioredoxin-like_sf"/>
</dbReference>
<dbReference type="PANTHER" id="PTHR44051:SF9">
    <property type="entry name" value="GLUTATHIONE S-TRANSFERASE 1"/>
    <property type="match status" value="1"/>
</dbReference>
<sequence length="227" mass="25363">MLVVHHLQISQSERIVWLCEELGIEYELKTYKREKASLLAPAALKALHPSQAAPVIQDGFITLAESNACADYILAKYPNGKLVVPPSASNYADYLYWFNFANGTLAPAASLTMYLRFAQLPPDHPISGMAHGRLKKNLSILEHRLGESKWLAGEEFTAADCMVVWNLTNARYYANYSLGEYPKILEYLKRVAEREGYKRAIKKGDPDLEPVLGAEPPKPLSPGDSRL</sequence>
<accession>A0A9P4TSE4</accession>
<dbReference type="InterPro" id="IPR004045">
    <property type="entry name" value="Glutathione_S-Trfase_N"/>
</dbReference>
<dbReference type="Gene3D" id="3.40.30.10">
    <property type="entry name" value="Glutaredoxin"/>
    <property type="match status" value="1"/>
</dbReference>
<feature type="region of interest" description="Disordered" evidence="5">
    <location>
        <begin position="203"/>
        <end position="227"/>
    </location>
</feature>
<evidence type="ECO:0000259" key="7">
    <source>
        <dbReference type="PROSITE" id="PS50405"/>
    </source>
</evidence>
<gene>
    <name evidence="8" type="ORF">EJ08DRAFT_703768</name>
</gene>
<dbReference type="EC" id="2.5.1.18" evidence="2"/>
<dbReference type="OrthoDB" id="2309723at2759"/>
<evidence type="ECO:0000313" key="9">
    <source>
        <dbReference type="Proteomes" id="UP000800235"/>
    </source>
</evidence>
<reference evidence="8" key="1">
    <citation type="journal article" date="2020" name="Stud. Mycol.">
        <title>101 Dothideomycetes genomes: a test case for predicting lifestyles and emergence of pathogens.</title>
        <authorList>
            <person name="Haridas S."/>
            <person name="Albert R."/>
            <person name="Binder M."/>
            <person name="Bloem J."/>
            <person name="Labutti K."/>
            <person name="Salamov A."/>
            <person name="Andreopoulos B."/>
            <person name="Baker S."/>
            <person name="Barry K."/>
            <person name="Bills G."/>
            <person name="Bluhm B."/>
            <person name="Cannon C."/>
            <person name="Castanera R."/>
            <person name="Culley D."/>
            <person name="Daum C."/>
            <person name="Ezra D."/>
            <person name="Gonzalez J."/>
            <person name="Henrissat B."/>
            <person name="Kuo A."/>
            <person name="Liang C."/>
            <person name="Lipzen A."/>
            <person name="Lutzoni F."/>
            <person name="Magnuson J."/>
            <person name="Mondo S."/>
            <person name="Nolan M."/>
            <person name="Ohm R."/>
            <person name="Pangilinan J."/>
            <person name="Park H.-J."/>
            <person name="Ramirez L."/>
            <person name="Alfaro M."/>
            <person name="Sun H."/>
            <person name="Tritt A."/>
            <person name="Yoshinaga Y."/>
            <person name="Zwiers L.-H."/>
            <person name="Turgeon B."/>
            <person name="Goodwin S."/>
            <person name="Spatafora J."/>
            <person name="Crous P."/>
            <person name="Grigoriev I."/>
        </authorList>
    </citation>
    <scope>NUCLEOTIDE SEQUENCE</scope>
    <source>
        <strain evidence="8">CBS 130266</strain>
    </source>
</reference>
<protein>
    <recommendedName>
        <fullName evidence="2">glutathione transferase</fullName>
        <ecNumber evidence="2">2.5.1.18</ecNumber>
    </recommendedName>
</protein>
<dbReference type="Pfam" id="PF13410">
    <property type="entry name" value="GST_C_2"/>
    <property type="match status" value="1"/>
</dbReference>
<dbReference type="GO" id="GO:0005737">
    <property type="term" value="C:cytoplasm"/>
    <property type="evidence" value="ECO:0007669"/>
    <property type="project" value="UniProtKB-ARBA"/>
</dbReference>
<organism evidence="8 9">
    <name type="scientific">Tothia fuscella</name>
    <dbReference type="NCBI Taxonomy" id="1048955"/>
    <lineage>
        <taxon>Eukaryota</taxon>
        <taxon>Fungi</taxon>
        <taxon>Dikarya</taxon>
        <taxon>Ascomycota</taxon>
        <taxon>Pezizomycotina</taxon>
        <taxon>Dothideomycetes</taxon>
        <taxon>Pleosporomycetidae</taxon>
        <taxon>Venturiales</taxon>
        <taxon>Cylindrosympodiaceae</taxon>
        <taxon>Tothia</taxon>
    </lineage>
</organism>
<evidence type="ECO:0000259" key="6">
    <source>
        <dbReference type="PROSITE" id="PS50404"/>
    </source>
</evidence>
<dbReference type="CDD" id="cd03046">
    <property type="entry name" value="GST_N_GTT1_like"/>
    <property type="match status" value="1"/>
</dbReference>
<dbReference type="PROSITE" id="PS50404">
    <property type="entry name" value="GST_NTER"/>
    <property type="match status" value="1"/>
</dbReference>
<evidence type="ECO:0000256" key="5">
    <source>
        <dbReference type="SAM" id="MobiDB-lite"/>
    </source>
</evidence>
<dbReference type="AlphaFoldDB" id="A0A9P4TSE4"/>
<proteinExistence type="inferred from homology"/>
<dbReference type="SFLD" id="SFLDS00019">
    <property type="entry name" value="Glutathione_Transferase_(cytos"/>
    <property type="match status" value="1"/>
</dbReference>
<dbReference type="Proteomes" id="UP000800235">
    <property type="component" value="Unassembled WGS sequence"/>
</dbReference>
<comment type="catalytic activity">
    <reaction evidence="4">
        <text>RX + glutathione = an S-substituted glutathione + a halide anion + H(+)</text>
        <dbReference type="Rhea" id="RHEA:16437"/>
        <dbReference type="ChEBI" id="CHEBI:15378"/>
        <dbReference type="ChEBI" id="CHEBI:16042"/>
        <dbReference type="ChEBI" id="CHEBI:17792"/>
        <dbReference type="ChEBI" id="CHEBI:57925"/>
        <dbReference type="ChEBI" id="CHEBI:90779"/>
        <dbReference type="EC" id="2.5.1.18"/>
    </reaction>
</comment>
<dbReference type="SUPFAM" id="SSF52833">
    <property type="entry name" value="Thioredoxin-like"/>
    <property type="match status" value="1"/>
</dbReference>
<dbReference type="SUPFAM" id="SSF47616">
    <property type="entry name" value="GST C-terminal domain-like"/>
    <property type="match status" value="1"/>
</dbReference>
<keyword evidence="9" id="KW-1185">Reference proteome</keyword>
<feature type="domain" description="GST C-terminal" evidence="7">
    <location>
        <begin position="87"/>
        <end position="220"/>
    </location>
</feature>
<evidence type="ECO:0000256" key="3">
    <source>
        <dbReference type="ARBA" id="ARBA00022679"/>
    </source>
</evidence>
<dbReference type="GO" id="GO:0004364">
    <property type="term" value="F:glutathione transferase activity"/>
    <property type="evidence" value="ECO:0007669"/>
    <property type="project" value="UniProtKB-EC"/>
</dbReference>
<feature type="domain" description="GST N-terminal" evidence="6">
    <location>
        <begin position="1"/>
        <end position="81"/>
    </location>
</feature>
<dbReference type="Pfam" id="PF02798">
    <property type="entry name" value="GST_N"/>
    <property type="match status" value="1"/>
</dbReference>
<name>A0A9P4TSE4_9PEZI</name>
<dbReference type="Gene3D" id="1.20.1050.10">
    <property type="match status" value="1"/>
</dbReference>
<keyword evidence="3" id="KW-0808">Transferase</keyword>
<evidence type="ECO:0000256" key="1">
    <source>
        <dbReference type="ARBA" id="ARBA00007409"/>
    </source>
</evidence>
<dbReference type="PANTHER" id="PTHR44051">
    <property type="entry name" value="GLUTATHIONE S-TRANSFERASE-RELATED"/>
    <property type="match status" value="1"/>
</dbReference>
<comment type="similarity">
    <text evidence="1">Belongs to the GST superfamily.</text>
</comment>
<dbReference type="SFLD" id="SFLDG00358">
    <property type="entry name" value="Main_(cytGST)"/>
    <property type="match status" value="1"/>
</dbReference>
<dbReference type="PROSITE" id="PS50405">
    <property type="entry name" value="GST_CTER"/>
    <property type="match status" value="1"/>
</dbReference>
<evidence type="ECO:0000256" key="4">
    <source>
        <dbReference type="ARBA" id="ARBA00047960"/>
    </source>
</evidence>
<dbReference type="EMBL" id="MU007173">
    <property type="protein sequence ID" value="KAF2415967.1"/>
    <property type="molecule type" value="Genomic_DNA"/>
</dbReference>
<dbReference type="SFLD" id="SFLDG01150">
    <property type="entry name" value="Main.1:_Beta-like"/>
    <property type="match status" value="1"/>
</dbReference>
<evidence type="ECO:0000313" key="8">
    <source>
        <dbReference type="EMBL" id="KAF2415967.1"/>
    </source>
</evidence>
<dbReference type="InterPro" id="IPR036282">
    <property type="entry name" value="Glutathione-S-Trfase_C_sf"/>
</dbReference>
<comment type="caution">
    <text evidence="8">The sequence shown here is derived from an EMBL/GenBank/DDBJ whole genome shotgun (WGS) entry which is preliminary data.</text>
</comment>
<dbReference type="InterPro" id="IPR010987">
    <property type="entry name" value="Glutathione-S-Trfase_C-like"/>
</dbReference>